<organism evidence="3 4">
    <name type="scientific">Letharia lupina</name>
    <dbReference type="NCBI Taxonomy" id="560253"/>
    <lineage>
        <taxon>Eukaryota</taxon>
        <taxon>Fungi</taxon>
        <taxon>Dikarya</taxon>
        <taxon>Ascomycota</taxon>
        <taxon>Pezizomycotina</taxon>
        <taxon>Lecanoromycetes</taxon>
        <taxon>OSLEUM clade</taxon>
        <taxon>Lecanoromycetidae</taxon>
        <taxon>Lecanorales</taxon>
        <taxon>Lecanorineae</taxon>
        <taxon>Parmeliaceae</taxon>
        <taxon>Letharia</taxon>
    </lineage>
</organism>
<evidence type="ECO:0000256" key="1">
    <source>
        <dbReference type="ARBA" id="ARBA00022679"/>
    </source>
</evidence>
<protein>
    <recommendedName>
        <fullName evidence="2">Trichothecene 3-O-acetyltransferase-like N-terminal domain-containing protein</fullName>
    </recommendedName>
</protein>
<dbReference type="PANTHER" id="PTHR31896">
    <property type="entry name" value="FAMILY REGULATORY PROTEIN, PUTATIVE (AFU_ORTHOLOGUE AFUA_3G14730)-RELATED"/>
    <property type="match status" value="1"/>
</dbReference>
<evidence type="ECO:0000313" key="3">
    <source>
        <dbReference type="EMBL" id="KAF6217985.1"/>
    </source>
</evidence>
<gene>
    <name evidence="3" type="ORF">HO133_006397</name>
</gene>
<sequence length="468" mass="51366">MHGAAIVKDLNEYLDILGQPSLFKLYTQICFCFSVADASSHLAIINMLTSGLERLSASFPWLAGKVVNEGSGEGNSGIFKIKPLEEIPRLVVKDLRHDPSVPTIDALRRANFPFSMLDETIIAPLKTLPGSSDESASDSAPVFVLQANFITGGLLLTFVGQHITMDMTGQGQIIHLFSKACRNEKFTSEELSSGNLARGNLIPLLDDSYKQGSELAYQIVKPTPCHPISNDTNSHTAPPSPPECTWTYFTFDPGSLAALKSSATKNITLHSGYISTDDALSAFIWQSVIRARLPRLNPTAESTIARAVDVRHYLDIPGTYPGHVQNMTYHTYTFEKLVEEPLGGVASQLRSALDPKTSNLGYNTRALATSLNRSPDKNILSVTATLDLSADIMLSSWAKLDCYELDFNLGLGKPESVRRPQFEPVESLIYLMPRALDGEIAVGICLRDEDMERLKADEEFAKYGRYIG</sequence>
<evidence type="ECO:0000313" key="4">
    <source>
        <dbReference type="Proteomes" id="UP000593566"/>
    </source>
</evidence>
<keyword evidence="1" id="KW-0808">Transferase</keyword>
<keyword evidence="4" id="KW-1185">Reference proteome</keyword>
<accession>A0A8H6F7E5</accession>
<name>A0A8H6F7E5_9LECA</name>
<proteinExistence type="predicted"/>
<dbReference type="GeneID" id="59334798"/>
<dbReference type="AlphaFoldDB" id="A0A8H6F7E5"/>
<dbReference type="PANTHER" id="PTHR31896:SF64">
    <property type="entry name" value="TRICHOTHECENE 3-O-ACETYLTRANSFERASE"/>
    <property type="match status" value="1"/>
</dbReference>
<reference evidence="3 4" key="1">
    <citation type="journal article" date="2020" name="Genomics">
        <title>Complete, high-quality genomes from long-read metagenomic sequencing of two wolf lichen thalli reveals enigmatic genome architecture.</title>
        <authorList>
            <person name="McKenzie S.K."/>
            <person name="Walston R.F."/>
            <person name="Allen J.L."/>
        </authorList>
    </citation>
    <scope>NUCLEOTIDE SEQUENCE [LARGE SCALE GENOMIC DNA]</scope>
    <source>
        <strain evidence="3">WasteWater1</strain>
    </source>
</reference>
<dbReference type="GO" id="GO:0016740">
    <property type="term" value="F:transferase activity"/>
    <property type="evidence" value="ECO:0007669"/>
    <property type="project" value="UniProtKB-KW"/>
</dbReference>
<dbReference type="InterPro" id="IPR054710">
    <property type="entry name" value="Tri101-like_N"/>
</dbReference>
<dbReference type="RefSeq" id="XP_037147420.1">
    <property type="nucleotide sequence ID" value="XM_037297295.1"/>
</dbReference>
<dbReference type="Gene3D" id="3.30.559.10">
    <property type="entry name" value="Chloramphenicol acetyltransferase-like domain"/>
    <property type="match status" value="2"/>
</dbReference>
<feature type="domain" description="Trichothecene 3-O-acetyltransferase-like N-terminal" evidence="2">
    <location>
        <begin position="25"/>
        <end position="181"/>
    </location>
</feature>
<dbReference type="InterPro" id="IPR023213">
    <property type="entry name" value="CAT-like_dom_sf"/>
</dbReference>
<dbReference type="InterPro" id="IPR051283">
    <property type="entry name" value="Sec_Metabolite_Acyltrans"/>
</dbReference>
<dbReference type="EMBL" id="JACCJB010000024">
    <property type="protein sequence ID" value="KAF6217985.1"/>
    <property type="molecule type" value="Genomic_DNA"/>
</dbReference>
<dbReference type="Proteomes" id="UP000593566">
    <property type="component" value="Unassembled WGS sequence"/>
</dbReference>
<evidence type="ECO:0000259" key="2">
    <source>
        <dbReference type="Pfam" id="PF22664"/>
    </source>
</evidence>
<dbReference type="Pfam" id="PF22664">
    <property type="entry name" value="TRI-like_N"/>
    <property type="match status" value="1"/>
</dbReference>
<comment type="caution">
    <text evidence="3">The sequence shown here is derived from an EMBL/GenBank/DDBJ whole genome shotgun (WGS) entry which is preliminary data.</text>
</comment>